<dbReference type="RefSeq" id="WP_126781676.1">
    <property type="nucleotide sequence ID" value="NZ_NGJU01000021.1"/>
</dbReference>
<feature type="region of interest" description="Disordered" evidence="1">
    <location>
        <begin position="31"/>
        <end position="68"/>
    </location>
</feature>
<dbReference type="Proteomes" id="UP000287239">
    <property type="component" value="Unassembled WGS sequence"/>
</dbReference>
<name>A0A429ZGH2_9ENTE</name>
<gene>
    <name evidence="2" type="ORF">CBF35_12660</name>
</gene>
<comment type="caution">
    <text evidence="2">The sequence shown here is derived from an EMBL/GenBank/DDBJ whole genome shotgun (WGS) entry which is preliminary data.</text>
</comment>
<dbReference type="GeneID" id="98569194"/>
<accession>A0A429ZGH2</accession>
<sequence>MKKLVLISLSLVLSLLVMVAFYQKNQLARQADPQPEVSQMTEEPTSSQPSDSVTNEESSANSDSQGAPKTIQGLVGNWQLNIPGQEGYHLVIDEGVFQFYALYNGHVVPPNKKEVSYQFSADGQSITAVGVRDESDAFGGERIGNQLVRDTLVINIKADQKLTVVANGVDIALSDGQEFFEKTSEVPEITELPGS</sequence>
<evidence type="ECO:0000256" key="1">
    <source>
        <dbReference type="SAM" id="MobiDB-lite"/>
    </source>
</evidence>
<dbReference type="EMBL" id="NGJU01000021">
    <property type="protein sequence ID" value="RST92767.1"/>
    <property type="molecule type" value="Genomic_DNA"/>
</dbReference>
<evidence type="ECO:0000313" key="3">
    <source>
        <dbReference type="Proteomes" id="UP000287239"/>
    </source>
</evidence>
<reference evidence="2 3" key="1">
    <citation type="submission" date="2017-05" db="EMBL/GenBank/DDBJ databases">
        <title>Vagococcus spp. assemblies.</title>
        <authorList>
            <person name="Gulvik C.A."/>
        </authorList>
    </citation>
    <scope>NUCLEOTIDE SEQUENCE [LARGE SCALE GENOMIC DNA]</scope>
    <source>
        <strain evidence="2 3">NCFB 2777</strain>
    </source>
</reference>
<proteinExistence type="predicted"/>
<evidence type="ECO:0000313" key="2">
    <source>
        <dbReference type="EMBL" id="RST92767.1"/>
    </source>
</evidence>
<protein>
    <submittedName>
        <fullName evidence="2">Uncharacterized protein</fullName>
    </submittedName>
</protein>
<dbReference type="AlphaFoldDB" id="A0A429ZGH2"/>
<keyword evidence="3" id="KW-1185">Reference proteome</keyword>
<feature type="compositionally biased region" description="Polar residues" evidence="1">
    <location>
        <begin position="36"/>
        <end position="67"/>
    </location>
</feature>
<organism evidence="2 3">
    <name type="scientific">Vagococcus salmoninarum</name>
    <dbReference type="NCBI Taxonomy" id="2739"/>
    <lineage>
        <taxon>Bacteria</taxon>
        <taxon>Bacillati</taxon>
        <taxon>Bacillota</taxon>
        <taxon>Bacilli</taxon>
        <taxon>Lactobacillales</taxon>
        <taxon>Enterococcaceae</taxon>
        <taxon>Vagococcus</taxon>
    </lineage>
</organism>